<evidence type="ECO:0000313" key="1">
    <source>
        <dbReference type="EMBL" id="RDX73678.1"/>
    </source>
</evidence>
<dbReference type="PANTHER" id="PTHR48475:SF1">
    <property type="entry name" value="RNASE H TYPE-1 DOMAIN-CONTAINING PROTEIN"/>
    <property type="match status" value="1"/>
</dbReference>
<name>A0A371F5V3_MUCPR</name>
<dbReference type="SUPFAM" id="SSF53098">
    <property type="entry name" value="Ribonuclease H-like"/>
    <property type="match status" value="1"/>
</dbReference>
<dbReference type="OrthoDB" id="1731372at2759"/>
<evidence type="ECO:0008006" key="3">
    <source>
        <dbReference type="Google" id="ProtNLM"/>
    </source>
</evidence>
<evidence type="ECO:0000313" key="2">
    <source>
        <dbReference type="Proteomes" id="UP000257109"/>
    </source>
</evidence>
<protein>
    <recommendedName>
        <fullName evidence="3">Integrase catalytic domain-containing protein</fullName>
    </recommendedName>
</protein>
<proteinExistence type="predicted"/>
<gene>
    <name evidence="1" type="ORF">CR513_46682</name>
</gene>
<feature type="non-terminal residue" evidence="1">
    <location>
        <position position="1"/>
    </location>
</feature>
<organism evidence="1 2">
    <name type="scientific">Mucuna pruriens</name>
    <name type="common">Velvet bean</name>
    <name type="synonym">Dolichos pruriens</name>
    <dbReference type="NCBI Taxonomy" id="157652"/>
    <lineage>
        <taxon>Eukaryota</taxon>
        <taxon>Viridiplantae</taxon>
        <taxon>Streptophyta</taxon>
        <taxon>Embryophyta</taxon>
        <taxon>Tracheophyta</taxon>
        <taxon>Spermatophyta</taxon>
        <taxon>Magnoliopsida</taxon>
        <taxon>eudicotyledons</taxon>
        <taxon>Gunneridae</taxon>
        <taxon>Pentapetalae</taxon>
        <taxon>rosids</taxon>
        <taxon>fabids</taxon>
        <taxon>Fabales</taxon>
        <taxon>Fabaceae</taxon>
        <taxon>Papilionoideae</taxon>
        <taxon>50 kb inversion clade</taxon>
        <taxon>NPAAA clade</taxon>
        <taxon>indigoferoid/millettioid clade</taxon>
        <taxon>Phaseoleae</taxon>
        <taxon>Mucuna</taxon>
    </lineage>
</organism>
<reference evidence="1" key="1">
    <citation type="submission" date="2018-05" db="EMBL/GenBank/DDBJ databases">
        <title>Draft genome of Mucuna pruriens seed.</title>
        <authorList>
            <person name="Nnadi N.E."/>
            <person name="Vos R."/>
            <person name="Hasami M.H."/>
            <person name="Devisetty U.K."/>
            <person name="Aguiy J.C."/>
        </authorList>
    </citation>
    <scope>NUCLEOTIDE SEQUENCE [LARGE SCALE GENOMIC DNA]</scope>
    <source>
        <strain evidence="1">JCA_2017</strain>
    </source>
</reference>
<keyword evidence="2" id="KW-1185">Reference proteome</keyword>
<dbReference type="PANTHER" id="PTHR48475">
    <property type="entry name" value="RIBONUCLEASE H"/>
    <property type="match status" value="1"/>
</dbReference>
<dbReference type="EMBL" id="QJKJ01010438">
    <property type="protein sequence ID" value="RDX73678.1"/>
    <property type="molecule type" value="Genomic_DNA"/>
</dbReference>
<dbReference type="GO" id="GO:0003676">
    <property type="term" value="F:nucleic acid binding"/>
    <property type="evidence" value="ECO:0007669"/>
    <property type="project" value="InterPro"/>
</dbReference>
<dbReference type="Gene3D" id="3.30.420.10">
    <property type="entry name" value="Ribonuclease H-like superfamily/Ribonuclease H"/>
    <property type="match status" value="1"/>
</dbReference>
<sequence length="97" mass="11278">MMVELCEQFKIQHHNSTPYRPKMNGVIEVANKNIKKIVQKMVLYQKRIKNAFDKKARPHVFREGDLVLKKVLPNSRDWGGKWAPNYKGALILTDDDG</sequence>
<accession>A0A371F5V3</accession>
<dbReference type="InterPro" id="IPR012337">
    <property type="entry name" value="RNaseH-like_sf"/>
</dbReference>
<comment type="caution">
    <text evidence="1">The sequence shown here is derived from an EMBL/GenBank/DDBJ whole genome shotgun (WGS) entry which is preliminary data.</text>
</comment>
<dbReference type="InterPro" id="IPR036397">
    <property type="entry name" value="RNaseH_sf"/>
</dbReference>
<dbReference type="Proteomes" id="UP000257109">
    <property type="component" value="Unassembled WGS sequence"/>
</dbReference>
<dbReference type="AlphaFoldDB" id="A0A371F5V3"/>